<evidence type="ECO:0000313" key="2">
    <source>
        <dbReference type="Proteomes" id="UP000199435"/>
    </source>
</evidence>
<dbReference type="AlphaFoldDB" id="A0A1C3XDX6"/>
<organism evidence="1 2">
    <name type="scientific">Rhizobium miluonense</name>
    <dbReference type="NCBI Taxonomy" id="411945"/>
    <lineage>
        <taxon>Bacteria</taxon>
        <taxon>Pseudomonadati</taxon>
        <taxon>Pseudomonadota</taxon>
        <taxon>Alphaproteobacteria</taxon>
        <taxon>Hyphomicrobiales</taxon>
        <taxon>Rhizobiaceae</taxon>
        <taxon>Rhizobium/Agrobacterium group</taxon>
        <taxon>Rhizobium</taxon>
    </lineage>
</organism>
<gene>
    <name evidence="1" type="ORF">GA0061102_10896</name>
</gene>
<sequence length="122" mass="13958">MYSQTSRHDLTILDLQMLEHILNSTVFPKSVSEPATPHRAAEFLIDKLHKGSCSEAALLEEPDRQFGSIIRATNPTRISISGDLIVSKFEKMRWEIERNQTSALAKALRIERSRPLRKQRDS</sequence>
<dbReference type="Proteomes" id="UP000199435">
    <property type="component" value="Unassembled WGS sequence"/>
</dbReference>
<reference evidence="2" key="1">
    <citation type="submission" date="2016-08" db="EMBL/GenBank/DDBJ databases">
        <authorList>
            <person name="Varghese N."/>
            <person name="Submissions Spin"/>
        </authorList>
    </citation>
    <scope>NUCLEOTIDE SEQUENCE [LARGE SCALE GENOMIC DNA]</scope>
    <source>
        <strain evidence="2">HAMBI 2971</strain>
    </source>
</reference>
<name>A0A1C3XDX6_9HYPH</name>
<keyword evidence="2" id="KW-1185">Reference proteome</keyword>
<dbReference type="EMBL" id="FMAH01000089">
    <property type="protein sequence ID" value="SCB50438.1"/>
    <property type="molecule type" value="Genomic_DNA"/>
</dbReference>
<proteinExistence type="predicted"/>
<evidence type="ECO:0000313" key="1">
    <source>
        <dbReference type="EMBL" id="SCB50438.1"/>
    </source>
</evidence>
<accession>A0A1C3XDX6</accession>
<protein>
    <submittedName>
        <fullName evidence="1">Uncharacterized protein</fullName>
    </submittedName>
</protein>